<dbReference type="PIRSF" id="PIRSF002465">
    <property type="entry name" value="Phsphlp_syn_PlsX"/>
    <property type="match status" value="1"/>
</dbReference>
<keyword evidence="7 10" id="KW-1208">Phospholipid metabolism</keyword>
<evidence type="ECO:0000256" key="2">
    <source>
        <dbReference type="ARBA" id="ARBA00022490"/>
    </source>
</evidence>
<keyword evidence="3 10" id="KW-0444">Lipid biosynthesis</keyword>
<evidence type="ECO:0000256" key="6">
    <source>
        <dbReference type="ARBA" id="ARBA00023209"/>
    </source>
</evidence>
<dbReference type="SUPFAM" id="SSF53659">
    <property type="entry name" value="Isocitrate/Isopropylmalate dehydrogenase-like"/>
    <property type="match status" value="1"/>
</dbReference>
<dbReference type="Pfam" id="PF02504">
    <property type="entry name" value="FA_synthesis"/>
    <property type="match status" value="1"/>
</dbReference>
<evidence type="ECO:0000313" key="12">
    <source>
        <dbReference type="Proteomes" id="UP000177583"/>
    </source>
</evidence>
<dbReference type="PANTHER" id="PTHR30100:SF1">
    <property type="entry name" value="PHOSPHATE ACYLTRANSFERASE"/>
    <property type="match status" value="1"/>
</dbReference>
<dbReference type="Proteomes" id="UP000177583">
    <property type="component" value="Unassembled WGS sequence"/>
</dbReference>
<name>A0A1F6H3Q4_9PROT</name>
<dbReference type="InterPro" id="IPR003664">
    <property type="entry name" value="FA_synthesis"/>
</dbReference>
<proteinExistence type="inferred from homology"/>
<reference evidence="11 12" key="1">
    <citation type="journal article" date="2016" name="Nat. Commun.">
        <title>Thousands of microbial genomes shed light on interconnected biogeochemical processes in an aquifer system.</title>
        <authorList>
            <person name="Anantharaman K."/>
            <person name="Brown C.T."/>
            <person name="Hug L.A."/>
            <person name="Sharon I."/>
            <person name="Castelle C.J."/>
            <person name="Probst A.J."/>
            <person name="Thomas B.C."/>
            <person name="Singh A."/>
            <person name="Wilkins M.J."/>
            <person name="Karaoz U."/>
            <person name="Brodie E.L."/>
            <person name="Williams K.H."/>
            <person name="Hubbard S.S."/>
            <person name="Banfield J.F."/>
        </authorList>
    </citation>
    <scope>NUCLEOTIDE SEQUENCE [LARGE SCALE GENOMIC DNA]</scope>
</reference>
<protein>
    <recommendedName>
        <fullName evidence="8 10">Phosphate acyltransferase</fullName>
        <ecNumber evidence="8 10">2.3.1.274</ecNumber>
    </recommendedName>
    <alternativeName>
        <fullName evidence="10">Acyl-ACP phosphotransacylase</fullName>
    </alternativeName>
    <alternativeName>
        <fullName evidence="10">Acyl-[acyl-carrier-protein]--phosphate acyltransferase</fullName>
    </alternativeName>
    <alternativeName>
        <fullName evidence="10">Phosphate-acyl-ACP acyltransferase</fullName>
    </alternativeName>
</protein>
<dbReference type="AlphaFoldDB" id="A0A1F6H3Q4"/>
<dbReference type="GO" id="GO:0005737">
    <property type="term" value="C:cytoplasm"/>
    <property type="evidence" value="ECO:0007669"/>
    <property type="project" value="UniProtKB-SubCell"/>
</dbReference>
<comment type="function">
    <text evidence="10">Catalyzes the reversible formation of acyl-phosphate (acyl-PO(4)) from acyl-[acyl-carrier-protein] (acyl-ACP). This enzyme utilizes acyl-ACP as fatty acyl donor, but not acyl-CoA.</text>
</comment>
<keyword evidence="4 10" id="KW-0808">Transferase</keyword>
<sequence length="337" mass="36376">MAIALDAMGGDFYPQNPVAGALMAMEEGIKVVLVGDEPKIKKELEGKRFDAAKLEIRHASEVIEMHEPIVKAMRSKKDSSLRVCFDMHKAKEVGGVVSAGSSGAMLALGKFVLRTIEGVDRPCISALMPSLTGKLLLLDAGANMDCTPGHLAQFATLGEIYMRVIHNIPKPKVALLNIGSEEGKGDERSKRAFELIKQLPLNFVGNIEGKEFFDGAVDVVVTDGFAGNVLLKSVQGAAKFMMKSLAYEVKQSKRSMLGAVFMKPAFKALKQKTDYQSWGGAPLLGLNGVGVVCHGSSDAKAIAYGLKFAQWAVDCKLTERMQESIEASRDILETELP</sequence>
<dbReference type="PANTHER" id="PTHR30100">
    <property type="entry name" value="FATTY ACID/PHOSPHOLIPID SYNTHESIS PROTEIN PLSX"/>
    <property type="match status" value="1"/>
</dbReference>
<dbReference type="InterPro" id="IPR012281">
    <property type="entry name" value="Phospholipid_synth_PlsX-like"/>
</dbReference>
<keyword evidence="6 10" id="KW-0594">Phospholipid biosynthesis</keyword>
<dbReference type="EC" id="2.3.1.274" evidence="8 10"/>
<keyword evidence="2 10" id="KW-0963">Cytoplasm</keyword>
<comment type="catalytic activity">
    <reaction evidence="1 10">
        <text>a fatty acyl-[ACP] + phosphate = an acyl phosphate + holo-[ACP]</text>
        <dbReference type="Rhea" id="RHEA:42292"/>
        <dbReference type="Rhea" id="RHEA-COMP:9685"/>
        <dbReference type="Rhea" id="RHEA-COMP:14125"/>
        <dbReference type="ChEBI" id="CHEBI:43474"/>
        <dbReference type="ChEBI" id="CHEBI:59918"/>
        <dbReference type="ChEBI" id="CHEBI:64479"/>
        <dbReference type="ChEBI" id="CHEBI:138651"/>
        <dbReference type="EC" id="2.3.1.274"/>
    </reaction>
</comment>
<dbReference type="GO" id="GO:0043811">
    <property type="term" value="F:phosphate:acyl-[acyl carrier protein] acyltransferase activity"/>
    <property type="evidence" value="ECO:0007669"/>
    <property type="project" value="UniProtKB-UniRule"/>
</dbReference>
<comment type="similarity">
    <text evidence="10">Belongs to the PlsX family.</text>
</comment>
<dbReference type="HAMAP" id="MF_00019">
    <property type="entry name" value="PlsX"/>
    <property type="match status" value="1"/>
</dbReference>
<gene>
    <name evidence="10" type="primary">plsX</name>
    <name evidence="11" type="ORF">A2557_08190</name>
</gene>
<evidence type="ECO:0000256" key="1">
    <source>
        <dbReference type="ARBA" id="ARBA00001232"/>
    </source>
</evidence>
<evidence type="ECO:0000256" key="3">
    <source>
        <dbReference type="ARBA" id="ARBA00022516"/>
    </source>
</evidence>
<comment type="caution">
    <text evidence="11">The sequence shown here is derived from an EMBL/GenBank/DDBJ whole genome shotgun (WGS) entry which is preliminary data.</text>
</comment>
<accession>A0A1F6H3Q4</accession>
<keyword evidence="5 10" id="KW-0443">Lipid metabolism</keyword>
<comment type="subcellular location">
    <subcellularLocation>
        <location evidence="10">Cytoplasm</location>
    </subcellularLocation>
    <text evidence="10">Associated with the membrane possibly through PlsY.</text>
</comment>
<comment type="pathway">
    <text evidence="10">Lipid metabolism; phospholipid metabolism.</text>
</comment>
<comment type="subunit">
    <text evidence="9 10">Homodimer. Probably interacts with PlsY.</text>
</comment>
<evidence type="ECO:0000256" key="5">
    <source>
        <dbReference type="ARBA" id="ARBA00023098"/>
    </source>
</evidence>
<dbReference type="Gene3D" id="3.40.718.10">
    <property type="entry name" value="Isopropylmalate Dehydrogenase"/>
    <property type="match status" value="1"/>
</dbReference>
<dbReference type="GO" id="GO:0006633">
    <property type="term" value="P:fatty acid biosynthetic process"/>
    <property type="evidence" value="ECO:0007669"/>
    <property type="project" value="UniProtKB-UniRule"/>
</dbReference>
<evidence type="ECO:0000256" key="4">
    <source>
        <dbReference type="ARBA" id="ARBA00022679"/>
    </source>
</evidence>
<evidence type="ECO:0000256" key="8">
    <source>
        <dbReference type="ARBA" id="ARBA00024069"/>
    </source>
</evidence>
<evidence type="ECO:0000256" key="10">
    <source>
        <dbReference type="HAMAP-Rule" id="MF_00019"/>
    </source>
</evidence>
<evidence type="ECO:0000256" key="7">
    <source>
        <dbReference type="ARBA" id="ARBA00023264"/>
    </source>
</evidence>
<dbReference type="NCBIfam" id="TIGR00182">
    <property type="entry name" value="plsX"/>
    <property type="match status" value="1"/>
</dbReference>
<dbReference type="UniPathway" id="UPA00085"/>
<organism evidence="11 12">
    <name type="scientific">Candidatus Lambdaproteobacteria bacterium RIFOXYD2_FULL_56_26</name>
    <dbReference type="NCBI Taxonomy" id="1817773"/>
    <lineage>
        <taxon>Bacteria</taxon>
        <taxon>Pseudomonadati</taxon>
        <taxon>Pseudomonadota</taxon>
        <taxon>Candidatus Lambdaproteobacteria</taxon>
    </lineage>
</organism>
<evidence type="ECO:0000313" key="11">
    <source>
        <dbReference type="EMBL" id="OGH04944.1"/>
    </source>
</evidence>
<dbReference type="GO" id="GO:0008654">
    <property type="term" value="P:phospholipid biosynthetic process"/>
    <property type="evidence" value="ECO:0007669"/>
    <property type="project" value="UniProtKB-KW"/>
</dbReference>
<dbReference type="EMBL" id="MFNF01000001">
    <property type="protein sequence ID" value="OGH04944.1"/>
    <property type="molecule type" value="Genomic_DNA"/>
</dbReference>
<evidence type="ECO:0000256" key="9">
    <source>
        <dbReference type="ARBA" id="ARBA00046608"/>
    </source>
</evidence>